<protein>
    <submittedName>
        <fullName evidence="2">Uncharacterized protein</fullName>
    </submittedName>
</protein>
<dbReference type="EMBL" id="JANIEX010000880">
    <property type="protein sequence ID" value="KAJ3562349.1"/>
    <property type="molecule type" value="Genomic_DNA"/>
</dbReference>
<gene>
    <name evidence="2" type="ORF">NP233_g9629</name>
</gene>
<evidence type="ECO:0000256" key="1">
    <source>
        <dbReference type="SAM" id="MobiDB-lite"/>
    </source>
</evidence>
<accession>A0AAD5VMD4</accession>
<dbReference type="Proteomes" id="UP001213000">
    <property type="component" value="Unassembled WGS sequence"/>
</dbReference>
<keyword evidence="3" id="KW-1185">Reference proteome</keyword>
<organism evidence="2 3">
    <name type="scientific">Leucocoprinus birnbaumii</name>
    <dbReference type="NCBI Taxonomy" id="56174"/>
    <lineage>
        <taxon>Eukaryota</taxon>
        <taxon>Fungi</taxon>
        <taxon>Dikarya</taxon>
        <taxon>Basidiomycota</taxon>
        <taxon>Agaricomycotina</taxon>
        <taxon>Agaricomycetes</taxon>
        <taxon>Agaricomycetidae</taxon>
        <taxon>Agaricales</taxon>
        <taxon>Agaricineae</taxon>
        <taxon>Agaricaceae</taxon>
        <taxon>Leucocoprinus</taxon>
    </lineage>
</organism>
<evidence type="ECO:0000313" key="2">
    <source>
        <dbReference type="EMBL" id="KAJ3562349.1"/>
    </source>
</evidence>
<comment type="caution">
    <text evidence="2">The sequence shown here is derived from an EMBL/GenBank/DDBJ whole genome shotgun (WGS) entry which is preliminary data.</text>
</comment>
<proteinExistence type="predicted"/>
<feature type="region of interest" description="Disordered" evidence="1">
    <location>
        <begin position="336"/>
        <end position="384"/>
    </location>
</feature>
<name>A0AAD5VMD4_9AGAR</name>
<evidence type="ECO:0000313" key="3">
    <source>
        <dbReference type="Proteomes" id="UP001213000"/>
    </source>
</evidence>
<dbReference type="AlphaFoldDB" id="A0AAD5VMD4"/>
<feature type="region of interest" description="Disordered" evidence="1">
    <location>
        <begin position="1"/>
        <end position="25"/>
    </location>
</feature>
<sequence>MDPYSMDPSHLMAPASRPPTPPQVTEVPLGPQATSFATHAARNPLLKTIKPALQKKVVYDKQSIQVNRAICEEKQNKFIADLEAFHEAQDEAIKTLAVKYHCKVTYLLKLVAKKAKELNQGKPPGECATPSAICQAVKDDLALANMDIYAAKQLRKDFEQEQEKKKLSVRINNKAATLDYNHTVDNIENEMKGLEHWTGINTFGFFTRGHVNDTMQPAWVASSPVTLTFLPETMQKTPGEVGRHFELWACMKSDTKACNELVRLQSECSEMVVQCLREITGRRNVTMSYQYYETDIQSCYSVELKGWPEGINFKAPGKITTMYEIRTLHTVLCSEANPIKKTRQPRKHKNDENTPPSMGEAGNNEARKRRKKAAPKSCPIVEDE</sequence>
<reference evidence="2" key="1">
    <citation type="submission" date="2022-07" db="EMBL/GenBank/DDBJ databases">
        <title>Genome Sequence of Leucocoprinus birnbaumii.</title>
        <authorList>
            <person name="Buettner E."/>
        </authorList>
    </citation>
    <scope>NUCLEOTIDE SEQUENCE</scope>
    <source>
        <strain evidence="2">VT141</strain>
    </source>
</reference>